<keyword evidence="3" id="KW-1185">Reference proteome</keyword>
<evidence type="ECO:0000313" key="2">
    <source>
        <dbReference type="EMBL" id="SEF45244.1"/>
    </source>
</evidence>
<protein>
    <submittedName>
        <fullName evidence="2">Uncharacterized protein</fullName>
    </submittedName>
</protein>
<reference evidence="2 3" key="1">
    <citation type="submission" date="2016-10" db="EMBL/GenBank/DDBJ databases">
        <authorList>
            <person name="de Groot N.N."/>
        </authorList>
    </citation>
    <scope>NUCLEOTIDE SEQUENCE [LARGE SCALE GENOMIC DNA]</scope>
    <source>
        <strain evidence="2 3">DSM 26656</strain>
    </source>
</reference>
<feature type="region of interest" description="Disordered" evidence="1">
    <location>
        <begin position="208"/>
        <end position="228"/>
    </location>
</feature>
<sequence length="662" mass="71515">MTSGGFTETIWHFAGYLRTFEDVVREQDAYSGDPQRIVSDEHSGSHSDRAPRFTDEEQLSRPVFFRPDSFPETAPPIHKLAASPFSPPIKAPPPAPPPLKHFEPSENPETAFGYSIRSERLITVQYQDGGIETLINIHQTNHQNDRDLLTSDDIRYSDGSLVVPPELDLSETFTAMIRSAEEAVPAPLHEISGGNTQSAIESFTARDDRWSETGSPNSDGSPAQHAPEGRIVDGVASSAELPAPTIVEIAPWRPVEEAPSHEITKTLTSAEPTGGVAVVVETGLNTQVNAAVIVDANEATGSMIVGGDSYFSRGIVQINVLTDSDHVDIAIDGALTASALTAGNEVHNVAEFITHVMTGSPNGAAATPLWSIDIMSGSFYDVKTIVQFNDLNDSDRIVQAEQGTYFDVKSGGNEQFNLAKVYGLDSYDIIIIGGDYHRADWIFQYNIVLDSDSAKLYATGSAADSAEVTAGFNQLTNIADITTYDSAGFKPMLPAHWNLLEALDNRYTILTANPDWDLNGNRSGTLQVLYVSGDYYDVNVITQVNMLVDADQVIQANGHEGATQGAALGGNTALNEAHIVDPGTLSDSKYLGGEAYEESVLIQVNMITDSDTVTIHDTSTLVPELVAFAHEAQAQYEQGCIDTRPVFVDPAQHDHLMSNMLS</sequence>
<dbReference type="AlphaFoldDB" id="A0A1H5S4I0"/>
<dbReference type="RefSeq" id="WP_103870555.1">
    <property type="nucleotide sequence ID" value="NZ_FNUY01000001.1"/>
</dbReference>
<feature type="compositionally biased region" description="Polar residues" evidence="1">
    <location>
        <begin position="212"/>
        <end position="221"/>
    </location>
</feature>
<feature type="region of interest" description="Disordered" evidence="1">
    <location>
        <begin position="31"/>
        <end position="96"/>
    </location>
</feature>
<accession>A0A1H5S4I0</accession>
<organism evidence="2 3">
    <name type="scientific">Bosea lathyri</name>
    <dbReference type="NCBI Taxonomy" id="1036778"/>
    <lineage>
        <taxon>Bacteria</taxon>
        <taxon>Pseudomonadati</taxon>
        <taxon>Pseudomonadota</taxon>
        <taxon>Alphaproteobacteria</taxon>
        <taxon>Hyphomicrobiales</taxon>
        <taxon>Boseaceae</taxon>
        <taxon>Bosea</taxon>
    </lineage>
</organism>
<proteinExistence type="predicted"/>
<dbReference type="EMBL" id="FNUY01000001">
    <property type="protein sequence ID" value="SEF45244.1"/>
    <property type="molecule type" value="Genomic_DNA"/>
</dbReference>
<evidence type="ECO:0000313" key="3">
    <source>
        <dbReference type="Proteomes" id="UP000236743"/>
    </source>
</evidence>
<name>A0A1H5S4I0_9HYPH</name>
<gene>
    <name evidence="2" type="ORF">SAMN04488115_101132</name>
</gene>
<dbReference type="OrthoDB" id="8283038at2"/>
<feature type="compositionally biased region" description="Pro residues" evidence="1">
    <location>
        <begin position="85"/>
        <end position="96"/>
    </location>
</feature>
<feature type="compositionally biased region" description="Basic and acidic residues" evidence="1">
    <location>
        <begin position="38"/>
        <end position="59"/>
    </location>
</feature>
<evidence type="ECO:0000256" key="1">
    <source>
        <dbReference type="SAM" id="MobiDB-lite"/>
    </source>
</evidence>
<dbReference type="Proteomes" id="UP000236743">
    <property type="component" value="Unassembled WGS sequence"/>
</dbReference>